<dbReference type="EMBL" id="OU466858">
    <property type="protein sequence ID" value="CAH2047723.1"/>
    <property type="molecule type" value="Genomic_DNA"/>
</dbReference>
<name>A0AAU9RRJ7_THLAR</name>
<reference evidence="1 2" key="1">
    <citation type="submission" date="2022-03" db="EMBL/GenBank/DDBJ databases">
        <authorList>
            <person name="Nunn A."/>
            <person name="Chopra R."/>
            <person name="Nunn A."/>
            <person name="Contreras Garrido A."/>
        </authorList>
    </citation>
    <scope>NUCLEOTIDE SEQUENCE [LARGE SCALE GENOMIC DNA]</scope>
</reference>
<gene>
    <name evidence="1" type="ORF">TAV2_LOCUS5424</name>
</gene>
<dbReference type="Proteomes" id="UP000836841">
    <property type="component" value="Chromosome 2"/>
</dbReference>
<dbReference type="AlphaFoldDB" id="A0AAU9RRJ7"/>
<evidence type="ECO:0000313" key="1">
    <source>
        <dbReference type="EMBL" id="CAH2047723.1"/>
    </source>
</evidence>
<proteinExistence type="predicted"/>
<keyword evidence="2" id="KW-1185">Reference proteome</keyword>
<evidence type="ECO:0000313" key="2">
    <source>
        <dbReference type="Proteomes" id="UP000836841"/>
    </source>
</evidence>
<protein>
    <submittedName>
        <fullName evidence="1">Uncharacterized protein</fullName>
    </submittedName>
</protein>
<sequence length="92" mass="10684">MNIIRFNEDQHYVLFVRLTEDKRKKESSRFKRSEGVSPDSRLKSLSLKPKKFVYAGVEYFQGTQSDDCIDYEAVHGFVYADAEDVQGIQRDG</sequence>
<organism evidence="1 2">
    <name type="scientific">Thlaspi arvense</name>
    <name type="common">Field penny-cress</name>
    <dbReference type="NCBI Taxonomy" id="13288"/>
    <lineage>
        <taxon>Eukaryota</taxon>
        <taxon>Viridiplantae</taxon>
        <taxon>Streptophyta</taxon>
        <taxon>Embryophyta</taxon>
        <taxon>Tracheophyta</taxon>
        <taxon>Spermatophyta</taxon>
        <taxon>Magnoliopsida</taxon>
        <taxon>eudicotyledons</taxon>
        <taxon>Gunneridae</taxon>
        <taxon>Pentapetalae</taxon>
        <taxon>rosids</taxon>
        <taxon>malvids</taxon>
        <taxon>Brassicales</taxon>
        <taxon>Brassicaceae</taxon>
        <taxon>Thlaspideae</taxon>
        <taxon>Thlaspi</taxon>
    </lineage>
</organism>
<accession>A0AAU9RRJ7</accession>